<accession>A0A1J1CS48</accession>
<name>A0A1J1CS48_CLOSG</name>
<dbReference type="Pfam" id="PF03118">
    <property type="entry name" value="RNA_pol_A_CTD"/>
    <property type="match status" value="1"/>
</dbReference>
<dbReference type="EMBL" id="CP013243">
    <property type="protein sequence ID" value="APH13756.1"/>
    <property type="molecule type" value="Genomic_DNA"/>
</dbReference>
<dbReference type="GO" id="GO:0003899">
    <property type="term" value="F:DNA-directed RNA polymerase activity"/>
    <property type="evidence" value="ECO:0007669"/>
    <property type="project" value="InterPro"/>
</dbReference>
<organism evidence="1 2">
    <name type="scientific">Clostridium sporogenes</name>
    <dbReference type="NCBI Taxonomy" id="1509"/>
    <lineage>
        <taxon>Bacteria</taxon>
        <taxon>Bacillati</taxon>
        <taxon>Bacillota</taxon>
        <taxon>Clostridia</taxon>
        <taxon>Eubacteriales</taxon>
        <taxon>Clostridiaceae</taxon>
        <taxon>Clostridium</taxon>
    </lineage>
</organism>
<proteinExistence type="predicted"/>
<gene>
    <name evidence="1" type="ORF">NPD5_4057</name>
</gene>
<dbReference type="AlphaFoldDB" id="A0A1J1CS48"/>
<dbReference type="SUPFAM" id="SSF47789">
    <property type="entry name" value="C-terminal domain of RNA polymerase alpha subunit"/>
    <property type="match status" value="1"/>
</dbReference>
<dbReference type="GO" id="GO:0006351">
    <property type="term" value="P:DNA-templated transcription"/>
    <property type="evidence" value="ECO:0007669"/>
    <property type="project" value="InterPro"/>
</dbReference>
<dbReference type="Proteomes" id="UP000182204">
    <property type="component" value="Chromosome"/>
</dbReference>
<sequence>MKKIEKNKDELRELNLSITAYNSLRNMGINTLEDFSMYSKKQLCQFKGIGISSLRKIEKVLDKKNIKMEVI</sequence>
<evidence type="ECO:0000313" key="2">
    <source>
        <dbReference type="Proteomes" id="UP000182204"/>
    </source>
</evidence>
<dbReference type="RefSeq" id="WP_207730405.1">
    <property type="nucleotide sequence ID" value="NZ_CP013241.1"/>
</dbReference>
<reference evidence="1 2" key="1">
    <citation type="submission" date="2015-11" db="EMBL/GenBank/DDBJ databases">
        <authorList>
            <person name="Hill K.K."/>
            <person name="Shirey T.B."/>
            <person name="Raphael B."/>
            <person name="Daligault H.E."/>
            <person name="Davenport K.W."/>
            <person name="Bruce D.C."/>
            <person name="Foley B.T."/>
            <person name="Johnson S.L."/>
        </authorList>
    </citation>
    <scope>NUCLEOTIDE SEQUENCE [LARGE SCALE GENOMIC DNA]</scope>
    <source>
        <strain evidence="1 2">CDC_1632</strain>
    </source>
</reference>
<dbReference type="InterPro" id="IPR011260">
    <property type="entry name" value="RNAP_asu_C"/>
</dbReference>
<protein>
    <submittedName>
        <fullName evidence="1">Uncharacterized protein</fullName>
    </submittedName>
</protein>
<dbReference type="GO" id="GO:0003677">
    <property type="term" value="F:DNA binding"/>
    <property type="evidence" value="ECO:0007669"/>
    <property type="project" value="InterPro"/>
</dbReference>
<evidence type="ECO:0000313" key="1">
    <source>
        <dbReference type="EMBL" id="APH13756.1"/>
    </source>
</evidence>
<dbReference type="Gene3D" id="1.10.150.20">
    <property type="entry name" value="5' to 3' exonuclease, C-terminal subdomain"/>
    <property type="match status" value="1"/>
</dbReference>